<proteinExistence type="predicted"/>
<keyword evidence="2" id="KW-0238">DNA-binding</keyword>
<dbReference type="InterPro" id="IPR016032">
    <property type="entry name" value="Sig_transdc_resp-reg_C-effctor"/>
</dbReference>
<name>A0A0W0HI64_PSEFL</name>
<comment type="caution">
    <text evidence="5">The sequence shown here is derived from an EMBL/GenBank/DDBJ whole genome shotgun (WGS) entry which is preliminary data.</text>
</comment>
<organism evidence="5 6">
    <name type="scientific">Pseudomonas fluorescens ICMP 11288</name>
    <dbReference type="NCBI Taxonomy" id="1198309"/>
    <lineage>
        <taxon>Bacteria</taxon>
        <taxon>Pseudomonadati</taxon>
        <taxon>Pseudomonadota</taxon>
        <taxon>Gammaproteobacteria</taxon>
        <taxon>Pseudomonadales</taxon>
        <taxon>Pseudomonadaceae</taxon>
        <taxon>Pseudomonas</taxon>
    </lineage>
</organism>
<dbReference type="EMBL" id="LKEF01000039">
    <property type="protein sequence ID" value="KTB60472.1"/>
    <property type="molecule type" value="Genomic_DNA"/>
</dbReference>
<dbReference type="SUPFAM" id="SSF75516">
    <property type="entry name" value="Pheromone-binding domain of LuxR-like quorum-sensing transcription factors"/>
    <property type="match status" value="1"/>
</dbReference>
<gene>
    <name evidence="5" type="ORF">AO063_01455</name>
</gene>
<accession>A0A0W0HI64</accession>
<dbReference type="InterPro" id="IPR000792">
    <property type="entry name" value="Tscrpt_reg_LuxR_C"/>
</dbReference>
<dbReference type="RefSeq" id="WP_058421537.1">
    <property type="nucleotide sequence ID" value="NZ_LKEF01000039.1"/>
</dbReference>
<feature type="domain" description="HTH luxR-type" evidence="4">
    <location>
        <begin position="169"/>
        <end position="234"/>
    </location>
</feature>
<evidence type="ECO:0000313" key="5">
    <source>
        <dbReference type="EMBL" id="KTB60472.1"/>
    </source>
</evidence>
<evidence type="ECO:0000256" key="3">
    <source>
        <dbReference type="ARBA" id="ARBA00023163"/>
    </source>
</evidence>
<reference evidence="5 6" key="1">
    <citation type="submission" date="2015-09" db="EMBL/GenBank/DDBJ databases">
        <title>Genome sequence of ICMP 11288.</title>
        <authorList>
            <person name="Visnovsky S."/>
            <person name="Lu A."/>
            <person name="Panda P."/>
            <person name="Pitman A."/>
        </authorList>
    </citation>
    <scope>NUCLEOTIDE SEQUENCE [LARGE SCALE GENOMIC DNA]</scope>
    <source>
        <strain evidence="5 6">ICMP 11288</strain>
    </source>
</reference>
<dbReference type="GO" id="GO:0006355">
    <property type="term" value="P:regulation of DNA-templated transcription"/>
    <property type="evidence" value="ECO:0007669"/>
    <property type="project" value="InterPro"/>
</dbReference>
<dbReference type="InterPro" id="IPR005143">
    <property type="entry name" value="TF_LuxR_autoind-bd_dom"/>
</dbReference>
<dbReference type="CDD" id="cd06170">
    <property type="entry name" value="LuxR_C_like"/>
    <property type="match status" value="1"/>
</dbReference>
<keyword evidence="3" id="KW-0804">Transcription</keyword>
<protein>
    <submittedName>
        <fullName evidence="5">LuxR family transcriptional regulator</fullName>
    </submittedName>
</protein>
<dbReference type="SUPFAM" id="SSF46894">
    <property type="entry name" value="C-terminal effector domain of the bipartite response regulators"/>
    <property type="match status" value="1"/>
</dbReference>
<dbReference type="PANTHER" id="PTHR44688">
    <property type="entry name" value="DNA-BINDING TRANSCRIPTIONAL ACTIVATOR DEVR_DOSR"/>
    <property type="match status" value="1"/>
</dbReference>
<dbReference type="InterPro" id="IPR036693">
    <property type="entry name" value="TF_LuxR_autoind-bd_dom_sf"/>
</dbReference>
<dbReference type="Gene3D" id="3.30.450.80">
    <property type="entry name" value="Transcription factor LuxR-like, autoinducer-binding domain"/>
    <property type="match status" value="1"/>
</dbReference>
<evidence type="ECO:0000256" key="2">
    <source>
        <dbReference type="ARBA" id="ARBA00023125"/>
    </source>
</evidence>
<dbReference type="GO" id="GO:0003677">
    <property type="term" value="F:DNA binding"/>
    <property type="evidence" value="ECO:0007669"/>
    <property type="project" value="UniProtKB-KW"/>
</dbReference>
<evidence type="ECO:0000313" key="6">
    <source>
        <dbReference type="Proteomes" id="UP000054197"/>
    </source>
</evidence>
<keyword evidence="1" id="KW-0805">Transcription regulation</keyword>
<evidence type="ECO:0000259" key="4">
    <source>
        <dbReference type="PROSITE" id="PS50043"/>
    </source>
</evidence>
<sequence length="236" mass="26633">MVNWRNTRLPKLEGENKISTIYEMVINHTYELGFKYCSFTMSSQQSGTQTKPIHFNNYPSEWNNVYKQAHFFDIDPVVAHCKSSVMPIMWDEKTFNTTPHLWSLAQSFGVHLGWTQAVHDFQGVFSMLTLGRSNGEVSPEELYEKAGQVLWLCHVMHAAVAQEYAEKTSVTAPCKLTPRETEILRYSALGKTACEIAMILCLSERTVGFHISSCLRKLGVNNKIAAVLCASKAGLF</sequence>
<dbReference type="InterPro" id="IPR036388">
    <property type="entry name" value="WH-like_DNA-bd_sf"/>
</dbReference>
<dbReference type="SMART" id="SM00421">
    <property type="entry name" value="HTH_LUXR"/>
    <property type="match status" value="1"/>
</dbReference>
<dbReference type="PROSITE" id="PS50043">
    <property type="entry name" value="HTH_LUXR_2"/>
    <property type="match status" value="1"/>
</dbReference>
<dbReference type="Pfam" id="PF00196">
    <property type="entry name" value="GerE"/>
    <property type="match status" value="1"/>
</dbReference>
<dbReference type="PRINTS" id="PR00038">
    <property type="entry name" value="HTHLUXR"/>
</dbReference>
<dbReference type="Pfam" id="PF03472">
    <property type="entry name" value="Autoind_bind"/>
    <property type="match status" value="1"/>
</dbReference>
<dbReference type="AlphaFoldDB" id="A0A0W0HI64"/>
<dbReference type="Proteomes" id="UP000054197">
    <property type="component" value="Unassembled WGS sequence"/>
</dbReference>
<dbReference type="Gene3D" id="1.10.10.10">
    <property type="entry name" value="Winged helix-like DNA-binding domain superfamily/Winged helix DNA-binding domain"/>
    <property type="match status" value="1"/>
</dbReference>
<evidence type="ECO:0000256" key="1">
    <source>
        <dbReference type="ARBA" id="ARBA00023015"/>
    </source>
</evidence>
<dbReference type="PANTHER" id="PTHR44688:SF16">
    <property type="entry name" value="DNA-BINDING TRANSCRIPTIONAL ACTIVATOR DEVR_DOSR"/>
    <property type="match status" value="1"/>
</dbReference>